<evidence type="ECO:0000313" key="8">
    <source>
        <dbReference type="Proteomes" id="UP000054886"/>
    </source>
</evidence>
<dbReference type="AlphaFoldDB" id="A0A0W0D1H9"/>
<dbReference type="GO" id="GO:0000026">
    <property type="term" value="F:alpha-1,2-mannosyltransferase activity"/>
    <property type="evidence" value="ECO:0007669"/>
    <property type="project" value="TreeGrafter"/>
</dbReference>
<dbReference type="VEuPathDB" id="FungiDB:GVI51_I04125"/>
<evidence type="ECO:0000256" key="5">
    <source>
        <dbReference type="ARBA" id="ARBA00022968"/>
    </source>
</evidence>
<evidence type="ECO:0000256" key="2">
    <source>
        <dbReference type="ARBA" id="ARBA00007677"/>
    </source>
</evidence>
<accession>A0A0W0D1H9</accession>
<dbReference type="GO" id="GO:0006487">
    <property type="term" value="P:protein N-linked glycosylation"/>
    <property type="evidence" value="ECO:0007669"/>
    <property type="project" value="TreeGrafter"/>
</dbReference>
<dbReference type="VEuPathDB" id="FungiDB:GWK60_L04125"/>
<evidence type="ECO:0000256" key="4">
    <source>
        <dbReference type="ARBA" id="ARBA00022679"/>
    </source>
</evidence>
<keyword evidence="5" id="KW-0812">Transmembrane</keyword>
<evidence type="ECO:0000256" key="1">
    <source>
        <dbReference type="ARBA" id="ARBA00004606"/>
    </source>
</evidence>
<comment type="similarity">
    <text evidence="2">Belongs to the glycosyltransferase 15 family.</text>
</comment>
<evidence type="ECO:0000256" key="6">
    <source>
        <dbReference type="PIRSR" id="PIRSR018153-1"/>
    </source>
</evidence>
<dbReference type="InterPro" id="IPR002685">
    <property type="entry name" value="Glyco_trans_15"/>
</dbReference>
<dbReference type="GO" id="GO:0006493">
    <property type="term" value="P:protein O-linked glycosylation"/>
    <property type="evidence" value="ECO:0007669"/>
    <property type="project" value="TreeGrafter"/>
</dbReference>
<dbReference type="PANTHER" id="PTHR31121">
    <property type="entry name" value="ALPHA-1,2 MANNOSYLTRANSFERASE KTR1"/>
    <property type="match status" value="1"/>
</dbReference>
<reference evidence="7 8" key="1">
    <citation type="submission" date="2015-10" db="EMBL/GenBank/DDBJ databases">
        <title>Draft genomes sequences of Candida glabrata isolates 1A, 1B, 2A, 2B, 3A and 3B.</title>
        <authorList>
            <person name="Haavelsrud O.E."/>
            <person name="Gaustad P."/>
        </authorList>
    </citation>
    <scope>NUCLEOTIDE SEQUENCE [LARGE SCALE GENOMIC DNA]</scope>
    <source>
        <strain evidence="7">910700640</strain>
    </source>
</reference>
<evidence type="ECO:0000256" key="3">
    <source>
        <dbReference type="ARBA" id="ARBA00022676"/>
    </source>
</evidence>
<dbReference type="FunFam" id="3.90.550.10:FF:000051">
    <property type="entry name" value="Alpha-1,2-mannosyltransferase (Ktr4)"/>
    <property type="match status" value="1"/>
</dbReference>
<keyword evidence="5" id="KW-0735">Signal-anchor</keyword>
<comment type="subcellular location">
    <subcellularLocation>
        <location evidence="1">Membrane</location>
        <topology evidence="1">Single-pass type II membrane protein</topology>
    </subcellularLocation>
</comment>
<dbReference type="GO" id="GO:0005794">
    <property type="term" value="C:Golgi apparatus"/>
    <property type="evidence" value="ECO:0007669"/>
    <property type="project" value="TreeGrafter"/>
</dbReference>
<dbReference type="GO" id="GO:0016020">
    <property type="term" value="C:membrane"/>
    <property type="evidence" value="ECO:0007669"/>
    <property type="project" value="UniProtKB-SubCell"/>
</dbReference>
<protein>
    <submittedName>
        <fullName evidence="7">Putative mannosyltransferase KTR2</fullName>
    </submittedName>
</protein>
<dbReference type="Gene3D" id="3.90.550.10">
    <property type="entry name" value="Spore Coat Polysaccharide Biosynthesis Protein SpsA, Chain A"/>
    <property type="match status" value="1"/>
</dbReference>
<comment type="caution">
    <text evidence="7">The sequence shown here is derived from an EMBL/GenBank/DDBJ whole genome shotgun (WGS) entry which is preliminary data.</text>
</comment>
<dbReference type="VEuPathDB" id="FungiDB:B1J91_I04378g"/>
<gene>
    <name evidence="7" type="ORF">AO440_002523</name>
</gene>
<dbReference type="InterPro" id="IPR029044">
    <property type="entry name" value="Nucleotide-diphossugar_trans"/>
</dbReference>
<dbReference type="SUPFAM" id="SSF53448">
    <property type="entry name" value="Nucleotide-diphospho-sugar transferases"/>
    <property type="match status" value="1"/>
</dbReference>
<organism evidence="7 8">
    <name type="scientific">Candida glabrata</name>
    <name type="common">Yeast</name>
    <name type="synonym">Torulopsis glabrata</name>
    <dbReference type="NCBI Taxonomy" id="5478"/>
    <lineage>
        <taxon>Eukaryota</taxon>
        <taxon>Fungi</taxon>
        <taxon>Dikarya</taxon>
        <taxon>Ascomycota</taxon>
        <taxon>Saccharomycotina</taxon>
        <taxon>Saccharomycetes</taxon>
        <taxon>Saccharomycetales</taxon>
        <taxon>Saccharomycetaceae</taxon>
        <taxon>Nakaseomyces</taxon>
    </lineage>
</organism>
<dbReference type="Pfam" id="PF01793">
    <property type="entry name" value="Glyco_transf_15"/>
    <property type="match status" value="1"/>
</dbReference>
<keyword evidence="4 7" id="KW-0808">Transferase</keyword>
<keyword evidence="3 7" id="KW-0328">Glycosyltransferase</keyword>
<proteinExistence type="inferred from homology"/>
<feature type="active site" description="Nucleophile" evidence="6">
    <location>
        <position position="311"/>
    </location>
</feature>
<name>A0A0W0D1H9_CANGB</name>
<dbReference type="EMBL" id="LLZZ01000112">
    <property type="protein sequence ID" value="KTB05668.1"/>
    <property type="molecule type" value="Genomic_DNA"/>
</dbReference>
<dbReference type="PIRSF" id="PIRSF018153">
    <property type="entry name" value="Glyco_trans_15"/>
    <property type="match status" value="1"/>
</dbReference>
<evidence type="ECO:0000313" key="7">
    <source>
        <dbReference type="EMBL" id="KTB05668.1"/>
    </source>
</evidence>
<dbReference type="PANTHER" id="PTHR31121:SF10">
    <property type="entry name" value="MANNOSYLTRANSFERASE KTR2-RELATED"/>
    <property type="match status" value="1"/>
</dbReference>
<dbReference type="Proteomes" id="UP000054886">
    <property type="component" value="Unassembled WGS sequence"/>
</dbReference>
<dbReference type="VEuPathDB" id="FungiDB:CAGL0I04378g"/>
<dbReference type="GO" id="GO:0000032">
    <property type="term" value="P:cell wall mannoprotein biosynthetic process"/>
    <property type="evidence" value="ECO:0007669"/>
    <property type="project" value="TreeGrafter"/>
</dbReference>
<sequence length="424" mass="50145">MHAHQVNIKAVILLTTLTVLVWLPSFREWNRILSLRSKDQHYLDKSALIRSKYLQKTRDTIYKPLKMSSHTAADNNNLITTSMDINNFEKQNATFVMLARNSDVNDAVEAIKSLESRFNHKYHYDWTFFNDVPFDEDFIRRTTEVASGKTQYGLIPKDNWDIPSWINKTTMNNNMNIFNEENMLYGSSISYRNMCRYNSGFFFRQKLLDGYDYYMRVDPDVHFLCDLPYDPFEMMVVNHKKYGFVITMHEIGSTIPTLWDTVKKFISQHSDLINKNNLLGFLTDKNDLGKNKFKAHFQDDYNLCHFWTNLEVGDLNFFRSDKYLKFFDFLDANGGFYYERWGDAPIHSIAAALFLDKDEIIHFEEIGYHHMPYYHCPMPNAFWDSHKCACSRSGQFNVINNEINCLPRYWKHNGKTFVKEPGHF</sequence>